<dbReference type="InterPro" id="IPR001647">
    <property type="entry name" value="HTH_TetR"/>
</dbReference>
<evidence type="ECO:0000313" key="5">
    <source>
        <dbReference type="EMBL" id="ECV9656878.1"/>
    </source>
</evidence>
<dbReference type="InterPro" id="IPR009057">
    <property type="entry name" value="Homeodomain-like_sf"/>
</dbReference>
<dbReference type="Pfam" id="PF00440">
    <property type="entry name" value="TetR_N"/>
    <property type="match status" value="1"/>
</dbReference>
<dbReference type="Gene3D" id="1.10.357.10">
    <property type="entry name" value="Tetracycline Repressor, domain 2"/>
    <property type="match status" value="1"/>
</dbReference>
<gene>
    <name evidence="4" type="primary">cmeR</name>
    <name evidence="5" type="ORF">F2N06_02485</name>
    <name evidence="4" type="ORF">F2N15_04960</name>
</gene>
<dbReference type="AlphaFoldDB" id="A0A6C7UKJ4"/>
<evidence type="ECO:0000256" key="2">
    <source>
        <dbReference type="PROSITE-ProRule" id="PRU00335"/>
    </source>
</evidence>
<reference evidence="4" key="1">
    <citation type="submission" date="2019-09" db="EMBL/GenBank/DDBJ databases">
        <authorList>
            <consortium name="GenomeTrakr network: Whole genome sequencing for foodborne pathogen traceback"/>
        </authorList>
    </citation>
    <scope>NUCLEOTIDE SEQUENCE</scope>
    <source>
        <strain evidence="5">TTU_583</strain>
        <strain evidence="4">TTU_586</strain>
    </source>
</reference>
<dbReference type="PANTHER" id="PTHR43479:SF11">
    <property type="entry name" value="ACREF_ENVCD OPERON REPRESSOR-RELATED"/>
    <property type="match status" value="1"/>
</dbReference>
<evidence type="ECO:0000259" key="3">
    <source>
        <dbReference type="PROSITE" id="PS50977"/>
    </source>
</evidence>
<protein>
    <submittedName>
        <fullName evidence="4">Multidrug efflux system transcriptional regulator CmeR</fullName>
    </submittedName>
</protein>
<comment type="caution">
    <text evidence="4">The sequence shown here is derived from an EMBL/GenBank/DDBJ whole genome shotgun (WGS) entry which is preliminary data.</text>
</comment>
<dbReference type="EMBL" id="AAKUWM010000003">
    <property type="protein sequence ID" value="ECV9656878.1"/>
    <property type="molecule type" value="Genomic_DNA"/>
</dbReference>
<name>A0A6C7UKJ4_CAMJU</name>
<dbReference type="GO" id="GO:0003677">
    <property type="term" value="F:DNA binding"/>
    <property type="evidence" value="ECO:0007669"/>
    <property type="project" value="UniProtKB-UniRule"/>
</dbReference>
<dbReference type="EMBL" id="AAKSZQ010000008">
    <property type="protein sequence ID" value="ECV1059545.1"/>
    <property type="molecule type" value="Genomic_DNA"/>
</dbReference>
<dbReference type="InterPro" id="IPR050624">
    <property type="entry name" value="HTH-type_Tx_Regulator"/>
</dbReference>
<feature type="DNA-binding region" description="H-T-H motif" evidence="2">
    <location>
        <begin position="35"/>
        <end position="54"/>
    </location>
</feature>
<feature type="domain" description="HTH tetR-type" evidence="3">
    <location>
        <begin position="12"/>
        <end position="72"/>
    </location>
</feature>
<accession>A0A6C7UKJ4</accession>
<dbReference type="SUPFAM" id="SSF46689">
    <property type="entry name" value="Homeodomain-like"/>
    <property type="match status" value="1"/>
</dbReference>
<dbReference type="Gene3D" id="1.10.10.60">
    <property type="entry name" value="Homeodomain-like"/>
    <property type="match status" value="1"/>
</dbReference>
<dbReference type="PANTHER" id="PTHR43479">
    <property type="entry name" value="ACREF/ENVCD OPERON REPRESSOR-RELATED"/>
    <property type="match status" value="1"/>
</dbReference>
<proteinExistence type="predicted"/>
<organism evidence="4">
    <name type="scientific">Campylobacter jejuni</name>
    <dbReference type="NCBI Taxonomy" id="197"/>
    <lineage>
        <taxon>Bacteria</taxon>
        <taxon>Pseudomonadati</taxon>
        <taxon>Campylobacterota</taxon>
        <taxon>Epsilonproteobacteria</taxon>
        <taxon>Campylobacterales</taxon>
        <taxon>Campylobacteraceae</taxon>
        <taxon>Campylobacter</taxon>
    </lineage>
</organism>
<dbReference type="PROSITE" id="PS50977">
    <property type="entry name" value="HTH_TETR_2"/>
    <property type="match status" value="1"/>
</dbReference>
<sequence length="211" mass="24123">MNLNKVPSKKVLARKEKIKNVAFDLFLTKGFQETSLSDIIKLSGGSYSNIYDSFHSKEGLFFEILDDVCKKHFDLIASQTQTIGNGNLREILISFGLAFVDIFNQAQTVAFGKIIFSQVYDKSKHFKNWIENNQKVFSYSILIELFKKQDNSYISDNAQKLAILFCAMLREPHHSLNVLADVPLMSKQEQKEHVEFIVNIFLKGIKNNTSS</sequence>
<evidence type="ECO:0000313" key="4">
    <source>
        <dbReference type="EMBL" id="ECV1059545.1"/>
    </source>
</evidence>
<evidence type="ECO:0000256" key="1">
    <source>
        <dbReference type="ARBA" id="ARBA00023125"/>
    </source>
</evidence>
<keyword evidence="1 2" id="KW-0238">DNA-binding</keyword>